<dbReference type="GO" id="GO:0043332">
    <property type="term" value="C:mating projection tip"/>
    <property type="evidence" value="ECO:0007669"/>
    <property type="project" value="TreeGrafter"/>
</dbReference>
<accession>A0A5J5EJP1</accession>
<dbReference type="InterPro" id="IPR033481">
    <property type="entry name" value="Dni1/Fig1"/>
</dbReference>
<feature type="transmembrane region" description="Helical" evidence="1">
    <location>
        <begin position="170"/>
        <end position="188"/>
    </location>
</feature>
<dbReference type="Proteomes" id="UP000326924">
    <property type="component" value="Unassembled WGS sequence"/>
</dbReference>
<proteinExistence type="predicted"/>
<protein>
    <submittedName>
        <fullName evidence="2">Ca2+ regulator and membrane fusion protein Fig1-domain-containing protein</fullName>
    </submittedName>
</protein>
<evidence type="ECO:0000313" key="2">
    <source>
        <dbReference type="EMBL" id="KAA8894928.1"/>
    </source>
</evidence>
<name>A0A5J5EJP1_9PEZI</name>
<reference evidence="2 3" key="1">
    <citation type="submission" date="2019-09" db="EMBL/GenBank/DDBJ databases">
        <title>Draft genome of the ectomycorrhizal ascomycete Sphaerosporella brunnea.</title>
        <authorList>
            <consortium name="DOE Joint Genome Institute"/>
            <person name="Benucci G.M."/>
            <person name="Marozzi G."/>
            <person name="Antonielli L."/>
            <person name="Sanchez S."/>
            <person name="Marco P."/>
            <person name="Wang X."/>
            <person name="Falini L.B."/>
            <person name="Barry K."/>
            <person name="Haridas S."/>
            <person name="Lipzen A."/>
            <person name="Labutti K."/>
            <person name="Grigoriev I.V."/>
            <person name="Murat C."/>
            <person name="Martin F."/>
            <person name="Albertini E."/>
            <person name="Donnini D."/>
            <person name="Bonito G."/>
        </authorList>
    </citation>
    <scope>NUCLEOTIDE SEQUENCE [LARGE SCALE GENOMIC DNA]</scope>
    <source>
        <strain evidence="2 3">Sb_GMNB300</strain>
    </source>
</reference>
<feature type="transmembrane region" description="Helical" evidence="1">
    <location>
        <begin position="133"/>
        <end position="158"/>
    </location>
</feature>
<dbReference type="Pfam" id="PF12351">
    <property type="entry name" value="Fig1"/>
    <property type="match status" value="1"/>
</dbReference>
<dbReference type="AlphaFoldDB" id="A0A5J5EJP1"/>
<sequence>MRLGSFAKFGTSQLTRPLYIACSAFLLATIVLTTLVATGCSTASPGVRKFYLISLKYDTSSTGSGLLKGLSDAISSDHNGSNGTFASARVGYSGICIETSSPDGWSCGSQTAADVSGDPLQLRRVGEVYLKEIAYVLPLWVALALSSAAFLLVAANNIPLVRAPAATRQAAAAAASLAALLLLASMCLQKVTTEALEKLVASLTDGVVALHRGRAVVGFGWAAFGAALGAALCALLVAACELVAARAQAKAEELAAAAVDKASGGRVDLEQARSGYAAFAGEGGRKKLGKEGVSIAGNLVGKGLAALKK</sequence>
<gene>
    <name evidence="2" type="ORF">FN846DRAFT_369679</name>
</gene>
<feature type="transmembrane region" description="Helical" evidence="1">
    <location>
        <begin position="219"/>
        <end position="239"/>
    </location>
</feature>
<dbReference type="OrthoDB" id="5415287at2759"/>
<keyword evidence="1" id="KW-1133">Transmembrane helix</keyword>
<evidence type="ECO:0000313" key="3">
    <source>
        <dbReference type="Proteomes" id="UP000326924"/>
    </source>
</evidence>
<dbReference type="GO" id="GO:0000747">
    <property type="term" value="P:conjugation with cellular fusion"/>
    <property type="evidence" value="ECO:0007669"/>
    <property type="project" value="TreeGrafter"/>
</dbReference>
<evidence type="ECO:0000256" key="1">
    <source>
        <dbReference type="SAM" id="Phobius"/>
    </source>
</evidence>
<dbReference type="EMBL" id="VXIS01000301">
    <property type="protein sequence ID" value="KAA8894928.1"/>
    <property type="molecule type" value="Genomic_DNA"/>
</dbReference>
<dbReference type="GO" id="GO:0016020">
    <property type="term" value="C:membrane"/>
    <property type="evidence" value="ECO:0007669"/>
    <property type="project" value="InterPro"/>
</dbReference>
<feature type="transmembrane region" description="Helical" evidence="1">
    <location>
        <begin position="18"/>
        <end position="40"/>
    </location>
</feature>
<dbReference type="InParanoid" id="A0A5J5EJP1"/>
<keyword evidence="1" id="KW-0812">Transmembrane</keyword>
<organism evidence="2 3">
    <name type="scientific">Sphaerosporella brunnea</name>
    <dbReference type="NCBI Taxonomy" id="1250544"/>
    <lineage>
        <taxon>Eukaryota</taxon>
        <taxon>Fungi</taxon>
        <taxon>Dikarya</taxon>
        <taxon>Ascomycota</taxon>
        <taxon>Pezizomycotina</taxon>
        <taxon>Pezizomycetes</taxon>
        <taxon>Pezizales</taxon>
        <taxon>Pyronemataceae</taxon>
        <taxon>Sphaerosporella</taxon>
    </lineage>
</organism>
<dbReference type="PANTHER" id="PTHR28092">
    <property type="entry name" value="FACTOR-INDUCED GENE 1 PROTEIN"/>
    <property type="match status" value="1"/>
</dbReference>
<comment type="caution">
    <text evidence="2">The sequence shown here is derived from an EMBL/GenBank/DDBJ whole genome shotgun (WGS) entry which is preliminary data.</text>
</comment>
<keyword evidence="3" id="KW-1185">Reference proteome</keyword>
<dbReference type="PANTHER" id="PTHR28092:SF1">
    <property type="entry name" value="FACTOR-INDUCED GENE 1 PROTEIN"/>
    <property type="match status" value="1"/>
</dbReference>
<keyword evidence="1" id="KW-0472">Membrane</keyword>